<dbReference type="EMBL" id="CP111020">
    <property type="protein sequence ID" value="WAR15044.1"/>
    <property type="molecule type" value="Genomic_DNA"/>
</dbReference>
<name>A0ABY7F117_MYAAR</name>
<keyword evidence="4" id="KW-1185">Reference proteome</keyword>
<keyword evidence="2" id="KW-1133">Transmembrane helix</keyword>
<accession>A0ABY7F117</accession>
<evidence type="ECO:0000256" key="1">
    <source>
        <dbReference type="SAM" id="MobiDB-lite"/>
    </source>
</evidence>
<proteinExistence type="predicted"/>
<evidence type="ECO:0000313" key="3">
    <source>
        <dbReference type="EMBL" id="WAR15044.1"/>
    </source>
</evidence>
<sequence>MVRFDVARKIYMFFIKCNVKIALFKTMAIAIDRYVVVIVSCIYIWNYHIKLSYVTHVNPYSDRRRDSNLENDGITMITSIRPRDAANETKNHGSDRGQYQSK</sequence>
<evidence type="ECO:0000313" key="4">
    <source>
        <dbReference type="Proteomes" id="UP001164746"/>
    </source>
</evidence>
<gene>
    <name evidence="3" type="ORF">MAR_005149</name>
</gene>
<feature type="compositionally biased region" description="Basic and acidic residues" evidence="1">
    <location>
        <begin position="81"/>
        <end position="95"/>
    </location>
</feature>
<feature type="region of interest" description="Disordered" evidence="1">
    <location>
        <begin position="80"/>
        <end position="102"/>
    </location>
</feature>
<feature type="transmembrane region" description="Helical" evidence="2">
    <location>
        <begin position="21"/>
        <end position="45"/>
    </location>
</feature>
<protein>
    <submittedName>
        <fullName evidence="3">Uncharacterized protein</fullName>
    </submittedName>
</protein>
<reference evidence="3" key="1">
    <citation type="submission" date="2022-11" db="EMBL/GenBank/DDBJ databases">
        <title>Centuries of genome instability and evolution in soft-shell clam transmissible cancer (bioRxiv).</title>
        <authorList>
            <person name="Hart S.F.M."/>
            <person name="Yonemitsu M.A."/>
            <person name="Giersch R.M."/>
            <person name="Beal B.F."/>
            <person name="Arriagada G."/>
            <person name="Davis B.W."/>
            <person name="Ostrander E.A."/>
            <person name="Goff S.P."/>
            <person name="Metzger M.J."/>
        </authorList>
    </citation>
    <scope>NUCLEOTIDE SEQUENCE</scope>
    <source>
        <strain evidence="3">MELC-2E11</strain>
        <tissue evidence="3">Siphon/mantle</tissue>
    </source>
</reference>
<evidence type="ECO:0000256" key="2">
    <source>
        <dbReference type="SAM" id="Phobius"/>
    </source>
</evidence>
<organism evidence="3 4">
    <name type="scientific">Mya arenaria</name>
    <name type="common">Soft-shell clam</name>
    <dbReference type="NCBI Taxonomy" id="6604"/>
    <lineage>
        <taxon>Eukaryota</taxon>
        <taxon>Metazoa</taxon>
        <taxon>Spiralia</taxon>
        <taxon>Lophotrochozoa</taxon>
        <taxon>Mollusca</taxon>
        <taxon>Bivalvia</taxon>
        <taxon>Autobranchia</taxon>
        <taxon>Heteroconchia</taxon>
        <taxon>Euheterodonta</taxon>
        <taxon>Imparidentia</taxon>
        <taxon>Neoheterodontei</taxon>
        <taxon>Myida</taxon>
        <taxon>Myoidea</taxon>
        <taxon>Myidae</taxon>
        <taxon>Mya</taxon>
    </lineage>
</organism>
<keyword evidence="2" id="KW-0812">Transmembrane</keyword>
<keyword evidence="2" id="KW-0472">Membrane</keyword>
<dbReference type="Proteomes" id="UP001164746">
    <property type="component" value="Chromosome 9"/>
</dbReference>